<evidence type="ECO:0000313" key="1">
    <source>
        <dbReference type="EMBL" id="KAL1257224.1"/>
    </source>
</evidence>
<organism evidence="1 2">
    <name type="scientific">Cirrhinus molitorella</name>
    <name type="common">mud carp</name>
    <dbReference type="NCBI Taxonomy" id="172907"/>
    <lineage>
        <taxon>Eukaryota</taxon>
        <taxon>Metazoa</taxon>
        <taxon>Chordata</taxon>
        <taxon>Craniata</taxon>
        <taxon>Vertebrata</taxon>
        <taxon>Euteleostomi</taxon>
        <taxon>Actinopterygii</taxon>
        <taxon>Neopterygii</taxon>
        <taxon>Teleostei</taxon>
        <taxon>Ostariophysi</taxon>
        <taxon>Cypriniformes</taxon>
        <taxon>Cyprinidae</taxon>
        <taxon>Labeoninae</taxon>
        <taxon>Labeonini</taxon>
        <taxon>Cirrhinus</taxon>
    </lineage>
</organism>
<evidence type="ECO:0000313" key="2">
    <source>
        <dbReference type="Proteomes" id="UP001558613"/>
    </source>
</evidence>
<accession>A0ABR3LWG9</accession>
<dbReference type="Proteomes" id="UP001558613">
    <property type="component" value="Unassembled WGS sequence"/>
</dbReference>
<keyword evidence="2" id="KW-1185">Reference proteome</keyword>
<comment type="caution">
    <text evidence="1">The sequence shown here is derived from an EMBL/GenBank/DDBJ whole genome shotgun (WGS) entry which is preliminary data.</text>
</comment>
<sequence>METRHVLETLPAGFRRDAINIQSRGDLNSLCLCVQIRLCESLTEHGKISSGIVINGSGSGYSILHYSLASLRRRKAE</sequence>
<dbReference type="EMBL" id="JAYMGO010000018">
    <property type="protein sequence ID" value="KAL1257224.1"/>
    <property type="molecule type" value="Genomic_DNA"/>
</dbReference>
<reference evidence="1 2" key="1">
    <citation type="submission" date="2023-09" db="EMBL/GenBank/DDBJ databases">
        <authorList>
            <person name="Wang M."/>
        </authorList>
    </citation>
    <scope>NUCLEOTIDE SEQUENCE [LARGE SCALE GENOMIC DNA]</scope>
    <source>
        <strain evidence="1">GT-2023</strain>
        <tissue evidence="1">Liver</tissue>
    </source>
</reference>
<gene>
    <name evidence="1" type="ORF">QQF64_012769</name>
</gene>
<protein>
    <submittedName>
        <fullName evidence="1">Uncharacterized protein</fullName>
    </submittedName>
</protein>
<name>A0ABR3LWG9_9TELE</name>
<proteinExistence type="predicted"/>